<keyword evidence="2" id="KW-1185">Reference proteome</keyword>
<evidence type="ECO:0000313" key="1">
    <source>
        <dbReference type="EMBL" id="KAF2682595.1"/>
    </source>
</evidence>
<proteinExistence type="predicted"/>
<organism evidence="1 2">
    <name type="scientific">Lentithecium fluviatile CBS 122367</name>
    <dbReference type="NCBI Taxonomy" id="1168545"/>
    <lineage>
        <taxon>Eukaryota</taxon>
        <taxon>Fungi</taxon>
        <taxon>Dikarya</taxon>
        <taxon>Ascomycota</taxon>
        <taxon>Pezizomycotina</taxon>
        <taxon>Dothideomycetes</taxon>
        <taxon>Pleosporomycetidae</taxon>
        <taxon>Pleosporales</taxon>
        <taxon>Massarineae</taxon>
        <taxon>Lentitheciaceae</taxon>
        <taxon>Lentithecium</taxon>
    </lineage>
</organism>
<name>A0A6G1IWV5_9PLEO</name>
<sequence>MPCRHPDIQTFDGVRCCLACGESTFSASLIHNSEDIEREFKYIDLNKTSGQHIRLLILYPGEGSNPIVCEFSMSI</sequence>
<protein>
    <submittedName>
        <fullName evidence="1">Uncharacterized protein</fullName>
    </submittedName>
</protein>
<accession>A0A6G1IWV5</accession>
<dbReference type="Proteomes" id="UP000799291">
    <property type="component" value="Unassembled WGS sequence"/>
</dbReference>
<dbReference type="EMBL" id="MU005586">
    <property type="protein sequence ID" value="KAF2682595.1"/>
    <property type="molecule type" value="Genomic_DNA"/>
</dbReference>
<evidence type="ECO:0000313" key="2">
    <source>
        <dbReference type="Proteomes" id="UP000799291"/>
    </source>
</evidence>
<dbReference type="AlphaFoldDB" id="A0A6G1IWV5"/>
<gene>
    <name evidence="1" type="ORF">K458DRAFT_453747</name>
</gene>
<reference evidence="1" key="1">
    <citation type="journal article" date="2020" name="Stud. Mycol.">
        <title>101 Dothideomycetes genomes: a test case for predicting lifestyles and emergence of pathogens.</title>
        <authorList>
            <person name="Haridas S."/>
            <person name="Albert R."/>
            <person name="Binder M."/>
            <person name="Bloem J."/>
            <person name="Labutti K."/>
            <person name="Salamov A."/>
            <person name="Andreopoulos B."/>
            <person name="Baker S."/>
            <person name="Barry K."/>
            <person name="Bills G."/>
            <person name="Bluhm B."/>
            <person name="Cannon C."/>
            <person name="Castanera R."/>
            <person name="Culley D."/>
            <person name="Daum C."/>
            <person name="Ezra D."/>
            <person name="Gonzalez J."/>
            <person name="Henrissat B."/>
            <person name="Kuo A."/>
            <person name="Liang C."/>
            <person name="Lipzen A."/>
            <person name="Lutzoni F."/>
            <person name="Magnuson J."/>
            <person name="Mondo S."/>
            <person name="Nolan M."/>
            <person name="Ohm R."/>
            <person name="Pangilinan J."/>
            <person name="Park H.-J."/>
            <person name="Ramirez L."/>
            <person name="Alfaro M."/>
            <person name="Sun H."/>
            <person name="Tritt A."/>
            <person name="Yoshinaga Y."/>
            <person name="Zwiers L.-H."/>
            <person name="Turgeon B."/>
            <person name="Goodwin S."/>
            <person name="Spatafora J."/>
            <person name="Crous P."/>
            <person name="Grigoriev I."/>
        </authorList>
    </citation>
    <scope>NUCLEOTIDE SEQUENCE</scope>
    <source>
        <strain evidence="1">CBS 122367</strain>
    </source>
</reference>